<dbReference type="PANTHER" id="PTHR47894:SF1">
    <property type="entry name" value="HTH-TYPE TRANSCRIPTIONAL REGULATOR VQSM"/>
    <property type="match status" value="1"/>
</dbReference>
<dbReference type="GO" id="GO:0003700">
    <property type="term" value="F:DNA-binding transcription factor activity"/>
    <property type="evidence" value="ECO:0007669"/>
    <property type="project" value="InterPro"/>
</dbReference>
<feature type="domain" description="HTH araC/xylS-type" evidence="4">
    <location>
        <begin position="465"/>
        <end position="564"/>
    </location>
</feature>
<dbReference type="Proteomes" id="UP000249046">
    <property type="component" value="Unassembled WGS sequence"/>
</dbReference>
<dbReference type="PANTHER" id="PTHR47894">
    <property type="entry name" value="HTH-TYPE TRANSCRIPTIONAL REGULATOR GADX"/>
    <property type="match status" value="1"/>
</dbReference>
<dbReference type="Pfam" id="PF12833">
    <property type="entry name" value="HTH_18"/>
    <property type="match status" value="1"/>
</dbReference>
<dbReference type="SUPFAM" id="SSF46689">
    <property type="entry name" value="Homeodomain-like"/>
    <property type="match status" value="1"/>
</dbReference>
<name>A0A2W5KMQ9_9GAMM</name>
<organism evidence="5 6">
    <name type="scientific">Rhodanobacter denitrificans</name>
    <dbReference type="NCBI Taxonomy" id="666685"/>
    <lineage>
        <taxon>Bacteria</taxon>
        <taxon>Pseudomonadati</taxon>
        <taxon>Pseudomonadota</taxon>
        <taxon>Gammaproteobacteria</taxon>
        <taxon>Lysobacterales</taxon>
        <taxon>Rhodanobacteraceae</taxon>
        <taxon>Rhodanobacter</taxon>
    </lineage>
</organism>
<dbReference type="EMBL" id="QFPO01000003">
    <property type="protein sequence ID" value="PZQ18356.1"/>
    <property type="molecule type" value="Genomic_DNA"/>
</dbReference>
<dbReference type="GO" id="GO:0005829">
    <property type="term" value="C:cytosol"/>
    <property type="evidence" value="ECO:0007669"/>
    <property type="project" value="TreeGrafter"/>
</dbReference>
<evidence type="ECO:0000313" key="5">
    <source>
        <dbReference type="EMBL" id="PZQ18356.1"/>
    </source>
</evidence>
<keyword evidence="1" id="KW-0805">Transcription regulation</keyword>
<dbReference type="AlphaFoldDB" id="A0A2W5KMQ9"/>
<dbReference type="SMART" id="SM00342">
    <property type="entry name" value="HTH_ARAC"/>
    <property type="match status" value="1"/>
</dbReference>
<dbReference type="Gene3D" id="1.10.10.60">
    <property type="entry name" value="Homeodomain-like"/>
    <property type="match status" value="1"/>
</dbReference>
<dbReference type="Pfam" id="PF12625">
    <property type="entry name" value="Arabinose_bd"/>
    <property type="match status" value="1"/>
</dbReference>
<reference evidence="5 6" key="1">
    <citation type="submission" date="2017-08" db="EMBL/GenBank/DDBJ databases">
        <title>Infants hospitalized years apart are colonized by the same room-sourced microbial strains.</title>
        <authorList>
            <person name="Brooks B."/>
            <person name="Olm M.R."/>
            <person name="Firek B.A."/>
            <person name="Baker R."/>
            <person name="Thomas B.C."/>
            <person name="Morowitz M.J."/>
            <person name="Banfield J.F."/>
        </authorList>
    </citation>
    <scope>NUCLEOTIDE SEQUENCE [LARGE SCALE GENOMIC DNA]</scope>
    <source>
        <strain evidence="5">S2_005_003_R2_42</strain>
    </source>
</reference>
<dbReference type="InterPro" id="IPR018060">
    <property type="entry name" value="HTH_AraC"/>
</dbReference>
<dbReference type="GO" id="GO:0000976">
    <property type="term" value="F:transcription cis-regulatory region binding"/>
    <property type="evidence" value="ECO:0007669"/>
    <property type="project" value="TreeGrafter"/>
</dbReference>
<gene>
    <name evidence="5" type="ORF">DI564_03345</name>
</gene>
<proteinExistence type="predicted"/>
<keyword evidence="2" id="KW-0238">DNA-binding</keyword>
<evidence type="ECO:0000256" key="2">
    <source>
        <dbReference type="ARBA" id="ARBA00023125"/>
    </source>
</evidence>
<protein>
    <recommendedName>
        <fullName evidence="4">HTH araC/xylS-type domain-containing protein</fullName>
    </recommendedName>
</protein>
<dbReference type="InterPro" id="IPR032687">
    <property type="entry name" value="AraC-type_N"/>
</dbReference>
<keyword evidence="3" id="KW-0804">Transcription</keyword>
<dbReference type="InterPro" id="IPR009057">
    <property type="entry name" value="Homeodomain-like_sf"/>
</dbReference>
<comment type="caution">
    <text evidence="5">The sequence shown here is derived from an EMBL/GenBank/DDBJ whole genome shotgun (WGS) entry which is preliminary data.</text>
</comment>
<evidence type="ECO:0000256" key="1">
    <source>
        <dbReference type="ARBA" id="ARBA00023015"/>
    </source>
</evidence>
<dbReference type="PROSITE" id="PS01124">
    <property type="entry name" value="HTH_ARAC_FAMILY_2"/>
    <property type="match status" value="1"/>
</dbReference>
<evidence type="ECO:0000256" key="3">
    <source>
        <dbReference type="ARBA" id="ARBA00023163"/>
    </source>
</evidence>
<sequence length="578" mass="64249">MTRAVGRRRQQDQVAQAQARRRGILHLHARLESVVHGHVQIASGGAGALGGGEDGPGLVASHHLHREAACSAHRPHVRHARHVMGGDVDPDLGGWRRRRCAAGGRDHPNGEDDRHRERCGETTAERRGHAILLCGNGRPGAATREVSQKGGRSLHRRLASVRTGPGRRAAALRSRWKPGPFSAPLLLVCPMPSADRWPRWSKASRHPMIASDRAECFRAPERQSPSWRDRICRYRPSAYSGAMQGPDTFAIHPDILTDPGLPFARLFERAGVEPSNRWSTDDFFRIWEAADRAFDDRSIGLSFGAKGIRSGYGVASLVALHAPDFRGALASLSRYKRLTCPELVEVEVRQNEAIVRYRWLQATSQVPRLLVDMTMASLFELARVGTDAKVEPIRLELSRPSRDRDMLRSHFGCPVVFGAMCDAMVFERSALDVAFVTADGGAFARLVSDLDRQLAGGSGYPAPIAELRVTIARQLSEGRQTSVAAVAERLNISKRTLQRRLGGYQTSFQQQLADVRRTIAGRLLANTRLDTVAIALALGFAEPNSFTRAFRSWEKKTPLRWRRHDEDARKRRKMETSF</sequence>
<accession>A0A2W5KMQ9</accession>
<evidence type="ECO:0000259" key="4">
    <source>
        <dbReference type="PROSITE" id="PS01124"/>
    </source>
</evidence>
<evidence type="ECO:0000313" key="6">
    <source>
        <dbReference type="Proteomes" id="UP000249046"/>
    </source>
</evidence>